<gene>
    <name evidence="2" type="ORF">BSAL_13260</name>
</gene>
<evidence type="ECO:0000313" key="2">
    <source>
        <dbReference type="EMBL" id="CUI14740.1"/>
    </source>
</evidence>
<dbReference type="Proteomes" id="UP000051952">
    <property type="component" value="Unassembled WGS sequence"/>
</dbReference>
<sequence length="99" mass="11273">MSHQTLRCKNVVAKLCVRLWFISALMTHVLFSLLVVCCYLFTHKSYASGPLPLSSLFYLPSPVSEKRKRSSSSFVVGPLDFIPLKMNDIHIALLDREIF</sequence>
<dbReference type="AlphaFoldDB" id="A0A0S4KHY7"/>
<organism evidence="2 3">
    <name type="scientific">Bodo saltans</name>
    <name type="common">Flagellated protozoan</name>
    <dbReference type="NCBI Taxonomy" id="75058"/>
    <lineage>
        <taxon>Eukaryota</taxon>
        <taxon>Discoba</taxon>
        <taxon>Euglenozoa</taxon>
        <taxon>Kinetoplastea</taxon>
        <taxon>Metakinetoplastina</taxon>
        <taxon>Eubodonida</taxon>
        <taxon>Bodonidae</taxon>
        <taxon>Bodo</taxon>
    </lineage>
</organism>
<reference evidence="3" key="1">
    <citation type="submission" date="2015-09" db="EMBL/GenBank/DDBJ databases">
        <authorList>
            <consortium name="Pathogen Informatics"/>
        </authorList>
    </citation>
    <scope>NUCLEOTIDE SEQUENCE [LARGE SCALE GENOMIC DNA]</scope>
    <source>
        <strain evidence="3">Lake Konstanz</strain>
    </source>
</reference>
<evidence type="ECO:0000313" key="3">
    <source>
        <dbReference type="Proteomes" id="UP000051952"/>
    </source>
</evidence>
<protein>
    <submittedName>
        <fullName evidence="2">Membrane-associated protein, putative</fullName>
    </submittedName>
</protein>
<keyword evidence="3" id="KW-1185">Reference proteome</keyword>
<name>A0A0S4KHY7_BODSA</name>
<accession>A0A0S4KHY7</accession>
<feature type="transmembrane region" description="Helical" evidence="1">
    <location>
        <begin position="20"/>
        <end position="41"/>
    </location>
</feature>
<keyword evidence="1" id="KW-0472">Membrane</keyword>
<dbReference type="VEuPathDB" id="TriTrypDB:BSAL_13260"/>
<dbReference type="EMBL" id="CYKH01001608">
    <property type="protein sequence ID" value="CUI14740.1"/>
    <property type="molecule type" value="Genomic_DNA"/>
</dbReference>
<proteinExistence type="predicted"/>
<keyword evidence="1" id="KW-0812">Transmembrane</keyword>
<keyword evidence="1" id="KW-1133">Transmembrane helix</keyword>
<evidence type="ECO:0000256" key="1">
    <source>
        <dbReference type="SAM" id="Phobius"/>
    </source>
</evidence>